<organism evidence="7">
    <name type="scientific">uncultured Rubrobacteraceae bacterium</name>
    <dbReference type="NCBI Taxonomy" id="349277"/>
    <lineage>
        <taxon>Bacteria</taxon>
        <taxon>Bacillati</taxon>
        <taxon>Actinomycetota</taxon>
        <taxon>Rubrobacteria</taxon>
        <taxon>Rubrobacterales</taxon>
        <taxon>Rubrobacteraceae</taxon>
        <taxon>environmental samples</taxon>
    </lineage>
</organism>
<evidence type="ECO:0000256" key="1">
    <source>
        <dbReference type="ARBA" id="ARBA00009080"/>
    </source>
</evidence>
<evidence type="ECO:0000256" key="4">
    <source>
        <dbReference type="PIRSR" id="PIRSR000103-1"/>
    </source>
</evidence>
<dbReference type="PIRSF" id="PIRSF000103">
    <property type="entry name" value="HIBADH"/>
    <property type="match status" value="1"/>
</dbReference>
<dbReference type="EMBL" id="CADCVI010000151">
    <property type="protein sequence ID" value="CAA9475803.1"/>
    <property type="molecule type" value="Genomic_DNA"/>
</dbReference>
<dbReference type="Gene3D" id="1.10.1040.10">
    <property type="entry name" value="N-(1-d-carboxylethyl)-l-norvaline Dehydrogenase, domain 2"/>
    <property type="match status" value="1"/>
</dbReference>
<dbReference type="GO" id="GO:0051287">
    <property type="term" value="F:NAD binding"/>
    <property type="evidence" value="ECO:0007669"/>
    <property type="project" value="InterPro"/>
</dbReference>
<evidence type="ECO:0000256" key="2">
    <source>
        <dbReference type="ARBA" id="ARBA00023002"/>
    </source>
</evidence>
<dbReference type="Pfam" id="PF14833">
    <property type="entry name" value="NAD_binding_11"/>
    <property type="match status" value="1"/>
</dbReference>
<dbReference type="GO" id="GO:0008679">
    <property type="term" value="F:2-hydroxy-3-oxopropionate reductase activity"/>
    <property type="evidence" value="ECO:0007669"/>
    <property type="project" value="UniProtKB-EC"/>
</dbReference>
<dbReference type="SUPFAM" id="SSF51735">
    <property type="entry name" value="NAD(P)-binding Rossmann-fold domains"/>
    <property type="match status" value="1"/>
</dbReference>
<dbReference type="GO" id="GO:0050661">
    <property type="term" value="F:NADP binding"/>
    <property type="evidence" value="ECO:0007669"/>
    <property type="project" value="InterPro"/>
</dbReference>
<evidence type="ECO:0000259" key="5">
    <source>
        <dbReference type="Pfam" id="PF03446"/>
    </source>
</evidence>
<evidence type="ECO:0000259" key="6">
    <source>
        <dbReference type="Pfam" id="PF14833"/>
    </source>
</evidence>
<sequence>MRPAVGFVGVGNIGAPMCRHLVDGGYPVSVFDASTRALEEFRGTAATIASSLTDLARRSEVVVLSLPDSDVVERVVLGREGLAEGLAGGEVLIDTSSSRPSSTRRIAAHLAEQGIDMLDAPVSGGVLRAKEGSLAVMVGGREEVYERHRELLGSFGGQVFYVGGHGAGHMTKCLNNLTSATTLAAAAEVVLLGARAGLEPETLVEVINASSGRSYSTEVKFPRYVLNRAFDDGFAIRLMSKDVKIALDTAAELEGPMVIGEAVGRVWEQAAAGGFGSEGHTAIYDFLEKTMEQTDPEQEGIDHERGV</sequence>
<keyword evidence="2 7" id="KW-0560">Oxidoreductase</keyword>
<dbReference type="PANTHER" id="PTHR22981:SF7">
    <property type="entry name" value="3-HYDROXYISOBUTYRATE DEHYDROGENASE, MITOCHONDRIAL"/>
    <property type="match status" value="1"/>
</dbReference>
<dbReference type="InterPro" id="IPR015815">
    <property type="entry name" value="HIBADH-related"/>
</dbReference>
<comment type="similarity">
    <text evidence="1">Belongs to the HIBADH-related family.</text>
</comment>
<dbReference type="InterPro" id="IPR008927">
    <property type="entry name" value="6-PGluconate_DH-like_C_sf"/>
</dbReference>
<dbReference type="Gene3D" id="3.40.50.720">
    <property type="entry name" value="NAD(P)-binding Rossmann-like Domain"/>
    <property type="match status" value="1"/>
</dbReference>
<dbReference type="EC" id="1.1.1.60" evidence="7"/>
<dbReference type="InterPro" id="IPR029154">
    <property type="entry name" value="HIBADH-like_NADP-bd"/>
</dbReference>
<dbReference type="SUPFAM" id="SSF48179">
    <property type="entry name" value="6-phosphogluconate dehydrogenase C-terminal domain-like"/>
    <property type="match status" value="1"/>
</dbReference>
<reference evidence="7" key="1">
    <citation type="submission" date="2020-02" db="EMBL/GenBank/DDBJ databases">
        <authorList>
            <person name="Meier V. D."/>
        </authorList>
    </citation>
    <scope>NUCLEOTIDE SEQUENCE</scope>
    <source>
        <strain evidence="7">AVDCRST_MAG25</strain>
    </source>
</reference>
<dbReference type="InterPro" id="IPR006115">
    <property type="entry name" value="6PGDH_NADP-bd"/>
</dbReference>
<protein>
    <submittedName>
        <fullName evidence="7">2-hydroxy-3-oxopropionate reductase</fullName>
        <ecNumber evidence="7">1.1.1.60</ecNumber>
    </submittedName>
</protein>
<feature type="domain" description="6-phosphogluconate dehydrogenase NADP-binding" evidence="5">
    <location>
        <begin position="5"/>
        <end position="163"/>
    </location>
</feature>
<evidence type="ECO:0000313" key="7">
    <source>
        <dbReference type="EMBL" id="CAA9475803.1"/>
    </source>
</evidence>
<accession>A0A6J4RKS1</accession>
<name>A0A6J4RKS1_9ACTN</name>
<dbReference type="AlphaFoldDB" id="A0A6J4RKS1"/>
<feature type="active site" evidence="4">
    <location>
        <position position="172"/>
    </location>
</feature>
<dbReference type="Pfam" id="PF03446">
    <property type="entry name" value="NAD_binding_2"/>
    <property type="match status" value="1"/>
</dbReference>
<dbReference type="PANTHER" id="PTHR22981">
    <property type="entry name" value="3-HYDROXYISOBUTYRATE DEHYDROGENASE-RELATED"/>
    <property type="match status" value="1"/>
</dbReference>
<feature type="domain" description="3-hydroxyisobutyrate dehydrogenase-like NAD-binding" evidence="6">
    <location>
        <begin position="166"/>
        <end position="286"/>
    </location>
</feature>
<evidence type="ECO:0000256" key="3">
    <source>
        <dbReference type="ARBA" id="ARBA00023027"/>
    </source>
</evidence>
<proteinExistence type="inferred from homology"/>
<gene>
    <name evidence="7" type="ORF">AVDCRST_MAG25-2403</name>
</gene>
<keyword evidence="3" id="KW-0520">NAD</keyword>
<dbReference type="InterPro" id="IPR013328">
    <property type="entry name" value="6PGD_dom2"/>
</dbReference>
<dbReference type="InterPro" id="IPR036291">
    <property type="entry name" value="NAD(P)-bd_dom_sf"/>
</dbReference>